<evidence type="ECO:0000313" key="1">
    <source>
        <dbReference type="EMBL" id="MTD32445.1"/>
    </source>
</evidence>
<name>A0A844GCX7_9NEIS</name>
<dbReference type="AlphaFoldDB" id="A0A844GCX7"/>
<comment type="caution">
    <text evidence="1">The sequence shown here is derived from an EMBL/GenBank/DDBJ whole genome shotgun (WGS) entry which is preliminary data.</text>
</comment>
<sequence length="186" mass="20269">MTEDKQMTAKRLRRVCKLVGIENAVPDDDMVLMDCICTVLGMIASAIEGKTQASSQPAGEAVAEIDNRGHLKILNHSALDYGVKLYTTPPAQVPSEAFELLRIFQSWLGPNRASCGDETNGYTVLWDRIDAVLTDPPAQVPDVDWLANVIMEADKGHAAMPPRYLAQTIIAAMKSAAPQPKGNHRD</sequence>
<gene>
    <name evidence="1" type="ORF">GKE73_01430</name>
</gene>
<dbReference type="Proteomes" id="UP000446658">
    <property type="component" value="Unassembled WGS sequence"/>
</dbReference>
<evidence type="ECO:0000313" key="2">
    <source>
        <dbReference type="Proteomes" id="UP000446658"/>
    </source>
</evidence>
<accession>A0A844GCX7</accession>
<dbReference type="EMBL" id="WLYX01000001">
    <property type="protein sequence ID" value="MTD32445.1"/>
    <property type="molecule type" value="Genomic_DNA"/>
</dbReference>
<reference evidence="1 2" key="1">
    <citation type="submission" date="2019-11" db="EMBL/GenBank/DDBJ databases">
        <title>Draft genome sequence of Paludibacterium sp. dN18-1.</title>
        <authorList>
            <person name="Im W.-T."/>
        </authorList>
    </citation>
    <scope>NUCLEOTIDE SEQUENCE [LARGE SCALE GENOMIC DNA]</scope>
    <source>
        <strain evidence="2">dN 18-1</strain>
    </source>
</reference>
<keyword evidence="2" id="KW-1185">Reference proteome</keyword>
<organism evidence="1 2">
    <name type="scientific">Paludibacterium denitrificans</name>
    <dbReference type="NCBI Taxonomy" id="2675226"/>
    <lineage>
        <taxon>Bacteria</taxon>
        <taxon>Pseudomonadati</taxon>
        <taxon>Pseudomonadota</taxon>
        <taxon>Betaproteobacteria</taxon>
        <taxon>Neisseriales</taxon>
        <taxon>Chromobacteriaceae</taxon>
        <taxon>Paludibacterium</taxon>
    </lineage>
</organism>
<dbReference type="RefSeq" id="WP_230368857.1">
    <property type="nucleotide sequence ID" value="NZ_WLYX01000001.1"/>
</dbReference>
<proteinExistence type="predicted"/>
<protein>
    <submittedName>
        <fullName evidence="1">Uncharacterized protein</fullName>
    </submittedName>
</protein>